<feature type="binding site" evidence="17">
    <location>
        <position position="46"/>
    </location>
    <ligand>
        <name>[2Fe-2S] cluster</name>
        <dbReference type="ChEBI" id="CHEBI:190135"/>
        <label>1</label>
    </ligand>
</feature>
<dbReference type="InterPro" id="IPR036683">
    <property type="entry name" value="CO_DH_flav_C_dom_sf"/>
</dbReference>
<feature type="binding site" evidence="16">
    <location>
        <position position="984"/>
    </location>
    <ligand>
        <name>substrate</name>
    </ligand>
</feature>
<comment type="caution">
    <text evidence="20">The sequence shown here is derived from an EMBL/GenBank/DDBJ whole genome shotgun (WGS) entry which is preliminary data.</text>
</comment>
<evidence type="ECO:0000256" key="17">
    <source>
        <dbReference type="PIRSR" id="PIRSR000127-3"/>
    </source>
</evidence>
<evidence type="ECO:0000256" key="13">
    <source>
        <dbReference type="ARBA" id="ARBA00023140"/>
    </source>
</evidence>
<dbReference type="InterPro" id="IPR016166">
    <property type="entry name" value="FAD-bd_PCMH"/>
</dbReference>
<gene>
    <name evidence="20" type="ORF">RUM43_011716</name>
</gene>
<dbReference type="SUPFAM" id="SSF55447">
    <property type="entry name" value="CO dehydrogenase flavoprotein C-terminal domain-like"/>
    <property type="match status" value="1"/>
</dbReference>
<organism evidence="20 21">
    <name type="scientific">Polyplax serrata</name>
    <name type="common">Common mouse louse</name>
    <dbReference type="NCBI Taxonomy" id="468196"/>
    <lineage>
        <taxon>Eukaryota</taxon>
        <taxon>Metazoa</taxon>
        <taxon>Ecdysozoa</taxon>
        <taxon>Arthropoda</taxon>
        <taxon>Hexapoda</taxon>
        <taxon>Insecta</taxon>
        <taxon>Pterygota</taxon>
        <taxon>Neoptera</taxon>
        <taxon>Paraneoptera</taxon>
        <taxon>Psocodea</taxon>
        <taxon>Troctomorpha</taxon>
        <taxon>Phthiraptera</taxon>
        <taxon>Anoplura</taxon>
        <taxon>Polyplacidae</taxon>
        <taxon>Polyplax</taxon>
    </lineage>
</organism>
<dbReference type="EMBL" id="JAWJWE010000039">
    <property type="protein sequence ID" value="KAK6621410.1"/>
    <property type="molecule type" value="Genomic_DNA"/>
</dbReference>
<dbReference type="InterPro" id="IPR008274">
    <property type="entry name" value="AldOxase/xan_DH_MoCoBD1"/>
</dbReference>
<sequence length="1433" mass="159581">MAVAIMLPVEASHFLNLFKHFSSALRDQTGVCRRWLWGIHLAVNACLAPICSVHGCAVTTVEGIGTTRTKLHPVQERLAKAHGSQCGFCTPGIIMSMYSLIRQNPKPKMVDMEIAFQGNLCRCTGYRPIIEGLRTFTEEWEREQIAQGMTSDPDKPDQAMKSTRSDKRIDCAKDDAKVKTERKNVRENGLNGGVVGSKSEMKTNGTVNGFTKGQKEVKECENGDGVNGREVKVKCNGVQGKTKATKVKVNFEVTENGTTGVNGVNGKEKEQQGVTSCGLGKKCCRFNSTGCYKDPEEILFSYNEFTPYHPSQEVIFPPELLMDSALDEQTLVIEGPRATWYRPTSFEDVLLIKSKFPGAKIINGNTEVGVEVKFKNFVYPVLVNPTYVNEMTEIVYTEKGIRFGAAVTLNEINDVLKEQIATQPEWKTRIFRAATHIFHWFAGKQIRNVSAIGGNLMTGSPISDMNPVLMAADVDLYLTSVNSTRTIKMDHTFFTGYRRNVVKPEEVLTAILFPYSHENQYFNAYKQAKRRDDDIAIVNCAANVEFEPGTHVIRNIYIAFGGVSPCTSRAMKTREKLIGREWNDEMVEDAFNYLVEEFPLAPNAPGGNIMYRRSLTLSLFFKFYLYVKDLLSKRYREVAPVPNRMLSGIDGFHAKDLKSSQYFQVVPKDQDAVDAVGRTLVHVNAYKQATGEAIYCDDIPRMENELYVTLVLSTKPHAKILKIDTTDALAMPGVHAFFSAKDLDEGCNEIGPIFHDEQVFYSDKVTSQGQVIGAIVADTQILSQRASKRVKIEYEDLSPVIISIEQAIEHDSYIGQRKRIVSGDVDEAFKTCDFVKEGKVKMGGQEHFYLETHCALAVPKEDEIEIFSSSQNAAEIQKLTAHVLNIPCNRVITRVKRIGGGFGGKESRANIVAIPLALVAHRMKRPVRCMLDRDEDMVSSGTRHPFMAEYKVGFNKDGKIVAVKMNMYCNAGYSMDLSCGVLDRALFHAENAYKIPNVEVNGYICRTNMPSNTAFRGFGGPQGMFFVETIIDEVAYTIKKPQEEIRYINMYNQGDITHYNQRLETCTVRQCWEECYRNSDFDKRKAEIEEFNRNNRYKKRGISIIPTKFGIAFTEVSLNQAGALVHIYRDGSVLLSHGGVEIGQGLNTKMIQVASRALGIDASQIFISETATDKVPNASATAASAGSDLNGMAVMNACHKLKKRLEPFKKANPEGTWKDWIAKAYHSRVGLSATGFYMTPELGYSFDTNSGRAFNYYTYGVAVASVEIDCLSGDHQVLRTDIVMDLGESLNPAIDIGQIEGAFVQGQGLFTLEELIFSPTGTSFTRGPGMYKIPGFADIPLEFNVSLLRGAPNPRAVYSSKAVGEPPLFLASSVFFAIKNAIAAAREEEGITGNFRFDSPATSSRIRTHCVDRITEKFPEPDPSTYQPWNIVP</sequence>
<proteinExistence type="inferred from homology"/>
<feature type="binding site" evidence="17">
    <location>
        <position position="1016"/>
    </location>
    <ligand>
        <name>Mo-molybdopterin</name>
        <dbReference type="ChEBI" id="CHEBI:71302"/>
    </ligand>
    <ligandPart>
        <name>Mo</name>
        <dbReference type="ChEBI" id="CHEBI:28685"/>
    </ligandPart>
</feature>
<dbReference type="Gene3D" id="3.90.1170.50">
    <property type="entry name" value="Aldehyde oxidase/xanthine dehydrogenase, a/b hammerhead"/>
    <property type="match status" value="1"/>
</dbReference>
<evidence type="ECO:0000313" key="20">
    <source>
        <dbReference type="EMBL" id="KAK6621410.1"/>
    </source>
</evidence>
<evidence type="ECO:0000256" key="5">
    <source>
        <dbReference type="ARBA" id="ARBA00022505"/>
    </source>
</evidence>
<evidence type="ECO:0000256" key="3">
    <source>
        <dbReference type="ARBA" id="ARBA00006849"/>
    </source>
</evidence>
<dbReference type="GO" id="GO:0051537">
    <property type="term" value="F:2 iron, 2 sulfur cluster binding"/>
    <property type="evidence" value="ECO:0007669"/>
    <property type="project" value="UniProtKB-KW"/>
</dbReference>
<dbReference type="Pfam" id="PF01315">
    <property type="entry name" value="Ald_Xan_dh_C"/>
    <property type="match status" value="1"/>
</dbReference>
<dbReference type="InterPro" id="IPR022407">
    <property type="entry name" value="OxRdtase_Mopterin_BS"/>
</dbReference>
<dbReference type="SMART" id="SM01092">
    <property type="entry name" value="CO_deh_flav_C"/>
    <property type="match status" value="1"/>
</dbReference>
<dbReference type="Gene3D" id="3.30.390.50">
    <property type="entry name" value="CO dehydrogenase flavoprotein, C-terminal domain"/>
    <property type="match status" value="1"/>
</dbReference>
<dbReference type="GO" id="GO:0071949">
    <property type="term" value="F:FAD binding"/>
    <property type="evidence" value="ECO:0007669"/>
    <property type="project" value="InterPro"/>
</dbReference>
<feature type="region of interest" description="Disordered" evidence="18">
    <location>
        <begin position="188"/>
        <end position="210"/>
    </location>
</feature>
<dbReference type="Proteomes" id="UP001372834">
    <property type="component" value="Unassembled WGS sequence"/>
</dbReference>
<keyword evidence="9 16" id="KW-0274">FAD</keyword>
<dbReference type="Pfam" id="PF02738">
    <property type="entry name" value="MoCoBD_1"/>
    <property type="match status" value="1"/>
</dbReference>
<keyword evidence="7 17" id="KW-0001">2Fe-2S</keyword>
<dbReference type="Gene3D" id="1.10.150.120">
    <property type="entry name" value="[2Fe-2S]-binding domain"/>
    <property type="match status" value="1"/>
</dbReference>
<dbReference type="SUPFAM" id="SSF47741">
    <property type="entry name" value="CO dehydrogenase ISP C-domain like"/>
    <property type="match status" value="1"/>
</dbReference>
<feature type="binding site" evidence="17">
    <location>
        <position position="121"/>
    </location>
    <ligand>
        <name>[2Fe-2S] cluster</name>
        <dbReference type="ChEBI" id="CHEBI:190135"/>
        <label>2</label>
    </ligand>
</feature>
<feature type="region of interest" description="Disordered" evidence="18">
    <location>
        <begin position="146"/>
        <end position="169"/>
    </location>
</feature>
<evidence type="ECO:0000256" key="16">
    <source>
        <dbReference type="PIRSR" id="PIRSR000127-2"/>
    </source>
</evidence>
<dbReference type="FunFam" id="3.30.43.10:FF:000001">
    <property type="entry name" value="Xanthine dehydrogenase/oxidase"/>
    <property type="match status" value="1"/>
</dbReference>
<dbReference type="SUPFAM" id="SSF54665">
    <property type="entry name" value="CO dehydrogenase molybdoprotein N-domain-like"/>
    <property type="match status" value="1"/>
</dbReference>
<feature type="binding site" evidence="16">
    <location>
        <position position="508"/>
    </location>
    <ligand>
        <name>FAD</name>
        <dbReference type="ChEBI" id="CHEBI:57692"/>
    </ligand>
</feature>
<evidence type="ECO:0000256" key="10">
    <source>
        <dbReference type="ARBA" id="ARBA00023002"/>
    </source>
</evidence>
<feature type="binding site" evidence="17">
    <location>
        <position position="89"/>
    </location>
    <ligand>
        <name>[2Fe-2S] cluster</name>
        <dbReference type="ChEBI" id="CHEBI:190135"/>
        <label>2</label>
    </ligand>
</feature>
<dbReference type="GO" id="GO:0005777">
    <property type="term" value="C:peroxisome"/>
    <property type="evidence" value="ECO:0007669"/>
    <property type="project" value="UniProtKB-SubCell"/>
</dbReference>
<dbReference type="InterPro" id="IPR016169">
    <property type="entry name" value="FAD-bd_PCMH_sub2"/>
</dbReference>
<dbReference type="InterPro" id="IPR036884">
    <property type="entry name" value="2Fe-2S-bd_dom_sf"/>
</dbReference>
<protein>
    <recommendedName>
        <fullName evidence="19">FAD-binding PCMH-type domain-containing protein</fullName>
    </recommendedName>
</protein>
<dbReference type="SUPFAM" id="SSF56176">
    <property type="entry name" value="FAD-binding/transporter-associated domain-like"/>
    <property type="match status" value="1"/>
</dbReference>
<dbReference type="FunFam" id="3.30.365.10:FF:000004">
    <property type="entry name" value="Xanthine dehydrogenase oxidase"/>
    <property type="match status" value="1"/>
</dbReference>
<dbReference type="Gene3D" id="3.30.465.10">
    <property type="match status" value="1"/>
</dbReference>
<feature type="binding site" evidence="17">
    <location>
        <position position="123"/>
    </location>
    <ligand>
        <name>[2Fe-2S] cluster</name>
        <dbReference type="ChEBI" id="CHEBI:190135"/>
        <label>2</label>
    </ligand>
</feature>
<comment type="cofactor">
    <cofactor evidence="1 16">
        <name>FAD</name>
        <dbReference type="ChEBI" id="CHEBI:57692"/>
    </cofactor>
</comment>
<keyword evidence="12 17" id="KW-0411">Iron-sulfur</keyword>
<evidence type="ECO:0000256" key="11">
    <source>
        <dbReference type="ARBA" id="ARBA00023004"/>
    </source>
</evidence>
<dbReference type="InterPro" id="IPR046867">
    <property type="entry name" value="AldOxase/xan_DH_MoCoBD2"/>
</dbReference>
<dbReference type="FunFam" id="3.30.390.50:FF:000001">
    <property type="entry name" value="Xanthine dehydrogenase oxidase"/>
    <property type="match status" value="1"/>
</dbReference>
<feature type="binding site" evidence="16">
    <location>
        <position position="1114"/>
    </location>
    <ligand>
        <name>substrate</name>
    </ligand>
</feature>
<evidence type="ECO:0000256" key="14">
    <source>
        <dbReference type="ARBA" id="ARBA00034078"/>
    </source>
</evidence>
<feature type="binding site" evidence="17">
    <location>
        <position position="902"/>
    </location>
    <ligand>
        <name>Mo-molybdopterin</name>
        <dbReference type="ChEBI" id="CHEBI:71302"/>
    </ligand>
    <ligandPart>
        <name>Mo</name>
        <dbReference type="ChEBI" id="CHEBI:28685"/>
    </ligandPart>
</feature>
<evidence type="ECO:0000256" key="18">
    <source>
        <dbReference type="SAM" id="MobiDB-lite"/>
    </source>
</evidence>
<dbReference type="SMART" id="SM01008">
    <property type="entry name" value="Ald_Xan_dh_C"/>
    <property type="match status" value="1"/>
</dbReference>
<evidence type="ECO:0000313" key="21">
    <source>
        <dbReference type="Proteomes" id="UP001372834"/>
    </source>
</evidence>
<evidence type="ECO:0000256" key="4">
    <source>
        <dbReference type="ARBA" id="ARBA00011738"/>
    </source>
</evidence>
<evidence type="ECO:0000256" key="6">
    <source>
        <dbReference type="ARBA" id="ARBA00022630"/>
    </source>
</evidence>
<dbReference type="FunFam" id="3.90.1170.50:FF:000001">
    <property type="entry name" value="Aldehyde oxidase 1"/>
    <property type="match status" value="1"/>
</dbReference>
<dbReference type="SUPFAM" id="SSF56003">
    <property type="entry name" value="Molybdenum cofactor-binding domain"/>
    <property type="match status" value="1"/>
</dbReference>
<dbReference type="InterPro" id="IPR012675">
    <property type="entry name" value="Beta-grasp_dom_sf"/>
</dbReference>
<dbReference type="GO" id="GO:0005506">
    <property type="term" value="F:iron ion binding"/>
    <property type="evidence" value="ECO:0007669"/>
    <property type="project" value="InterPro"/>
</dbReference>
<feature type="binding site" evidence="16">
    <location>
        <position position="441"/>
    </location>
    <ligand>
        <name>FAD</name>
        <dbReference type="ChEBI" id="CHEBI:57692"/>
    </ligand>
</feature>
<evidence type="ECO:0000256" key="9">
    <source>
        <dbReference type="ARBA" id="ARBA00022827"/>
    </source>
</evidence>
<keyword evidence="11 17" id="KW-0408">Iron</keyword>
<dbReference type="PROSITE" id="PS51387">
    <property type="entry name" value="FAD_PCMH"/>
    <property type="match status" value="1"/>
</dbReference>
<dbReference type="PANTHER" id="PTHR45444">
    <property type="entry name" value="XANTHINE DEHYDROGENASE"/>
    <property type="match status" value="1"/>
</dbReference>
<dbReference type="FunFam" id="3.30.465.10:FF:000004">
    <property type="entry name" value="Xanthine dehydrogenase/oxidase"/>
    <property type="match status" value="1"/>
</dbReference>
<evidence type="ECO:0000259" key="19">
    <source>
        <dbReference type="PROSITE" id="PS51387"/>
    </source>
</evidence>
<dbReference type="Gene3D" id="3.30.365.10">
    <property type="entry name" value="Aldehyde oxidase/xanthine dehydrogenase, molybdopterin binding domain"/>
    <property type="match status" value="4"/>
</dbReference>
<comment type="cofactor">
    <cofactor evidence="14">
        <name>[2Fe-2S] cluster</name>
        <dbReference type="ChEBI" id="CHEBI:190135"/>
    </cofactor>
</comment>
<evidence type="ECO:0000256" key="15">
    <source>
        <dbReference type="PIRSR" id="PIRSR000127-1"/>
    </source>
</evidence>
<feature type="binding site" evidence="16">
    <location>
        <position position="526"/>
    </location>
    <ligand>
        <name>FAD</name>
        <dbReference type="ChEBI" id="CHEBI:57692"/>
    </ligand>
</feature>
<evidence type="ECO:0000256" key="12">
    <source>
        <dbReference type="ARBA" id="ARBA00023014"/>
    </source>
</evidence>
<dbReference type="PANTHER" id="PTHR45444:SF3">
    <property type="entry name" value="XANTHINE DEHYDROGENASE"/>
    <property type="match status" value="1"/>
</dbReference>
<feature type="binding site" evidence="16">
    <location>
        <position position="906"/>
    </location>
    <ligand>
        <name>substrate</name>
    </ligand>
</feature>
<dbReference type="GO" id="GO:0043546">
    <property type="term" value="F:molybdopterin cofactor binding"/>
    <property type="evidence" value="ECO:0007669"/>
    <property type="project" value="InterPro"/>
</dbReference>
<dbReference type="Pfam" id="PF01799">
    <property type="entry name" value="Fer2_2"/>
    <property type="match status" value="1"/>
</dbReference>
<dbReference type="PIRSF" id="PIRSF000127">
    <property type="entry name" value="Xanthine_DH"/>
    <property type="match status" value="1"/>
</dbReference>
<feature type="binding site" evidence="17">
    <location>
        <position position="1183"/>
    </location>
    <ligand>
        <name>Mo-molybdopterin</name>
        <dbReference type="ChEBI" id="CHEBI:71302"/>
    </ligand>
    <ligandPart>
        <name>Mo</name>
        <dbReference type="ChEBI" id="CHEBI:28685"/>
    </ligandPart>
</feature>
<dbReference type="InterPro" id="IPR002346">
    <property type="entry name" value="Mopterin_DH_FAD-bd"/>
</dbReference>
<comment type="cofactor">
    <cofactor evidence="17">
        <name>Mo-molybdopterin</name>
        <dbReference type="ChEBI" id="CHEBI:71302"/>
    </cofactor>
    <text evidence="17">Binds 1 Mo-molybdopterin (Mo-MPT) cofactor per subunit.</text>
</comment>
<feature type="binding site" evidence="16">
    <location>
        <position position="1018"/>
    </location>
    <ligand>
        <name>substrate</name>
    </ligand>
</feature>
<dbReference type="PROSITE" id="PS00559">
    <property type="entry name" value="MOLYBDOPTERIN_EUK"/>
    <property type="match status" value="1"/>
</dbReference>
<keyword evidence="13" id="KW-0576">Peroxisome</keyword>
<keyword evidence="5 17" id="KW-0500">Molybdenum</keyword>
<dbReference type="InterPro" id="IPR002888">
    <property type="entry name" value="2Fe-2S-bd"/>
</dbReference>
<dbReference type="Gene3D" id="3.30.43.10">
    <property type="entry name" value="Uridine Diphospho-n-acetylenolpyruvylglucosamine Reductase, domain 2"/>
    <property type="match status" value="1"/>
</dbReference>
<evidence type="ECO:0000256" key="7">
    <source>
        <dbReference type="ARBA" id="ARBA00022714"/>
    </source>
</evidence>
<feature type="active site" description="Proton acceptor" evidence="15">
    <location>
        <position position="1365"/>
    </location>
</feature>
<comment type="subunit">
    <text evidence="4">Homodimer.</text>
</comment>
<dbReference type="Pfam" id="PF20256">
    <property type="entry name" value="MoCoBD_2"/>
    <property type="match status" value="1"/>
</dbReference>
<dbReference type="InterPro" id="IPR036318">
    <property type="entry name" value="FAD-bd_PCMH-like_sf"/>
</dbReference>
<feature type="binding site" evidence="17">
    <location>
        <position position="86"/>
    </location>
    <ligand>
        <name>[2Fe-2S] cluster</name>
        <dbReference type="ChEBI" id="CHEBI:190135"/>
        <label>2</label>
    </ligand>
</feature>
<dbReference type="InterPro" id="IPR000674">
    <property type="entry name" value="Ald_Oxase/Xan_DH_a/b"/>
</dbReference>
<dbReference type="InterPro" id="IPR016208">
    <property type="entry name" value="Ald_Oxase/xanthine_DH-like"/>
</dbReference>
<keyword evidence="10" id="KW-0560">Oxidoreductase</keyword>
<feature type="binding site" evidence="16">
    <location>
        <begin position="361"/>
        <end position="368"/>
    </location>
    <ligand>
        <name>FAD</name>
        <dbReference type="ChEBI" id="CHEBI:57692"/>
    </ligand>
</feature>
<dbReference type="Pfam" id="PF03450">
    <property type="entry name" value="CO_deh_flav_C"/>
    <property type="match status" value="1"/>
</dbReference>
<keyword evidence="8 17" id="KW-0479">Metal-binding</keyword>
<feature type="binding site" evidence="17">
    <location>
        <position position="871"/>
    </location>
    <ligand>
        <name>Mo-molybdopterin</name>
        <dbReference type="ChEBI" id="CHEBI:71302"/>
    </ligand>
    <ligandPart>
        <name>Mo</name>
        <dbReference type="ChEBI" id="CHEBI:28685"/>
    </ligandPart>
</feature>
<accession>A0AAN8NYI4</accession>
<dbReference type="FunFam" id="3.30.365.10:FF:000003">
    <property type="entry name" value="Aldehyde oxidase 1"/>
    <property type="match status" value="1"/>
</dbReference>
<dbReference type="InterPro" id="IPR037165">
    <property type="entry name" value="AldOxase/xan_DH_Mopterin-bd_sf"/>
</dbReference>
<evidence type="ECO:0000256" key="8">
    <source>
        <dbReference type="ARBA" id="ARBA00022723"/>
    </source>
</evidence>
<dbReference type="Pfam" id="PF00941">
    <property type="entry name" value="FAD_binding_5"/>
    <property type="match status" value="1"/>
</dbReference>
<evidence type="ECO:0000256" key="1">
    <source>
        <dbReference type="ARBA" id="ARBA00001974"/>
    </source>
</evidence>
<comment type="similarity">
    <text evidence="3">Belongs to the xanthine dehydrogenase family.</text>
</comment>
<comment type="subcellular location">
    <subcellularLocation>
        <location evidence="2">Peroxisome</location>
    </subcellularLocation>
</comment>
<dbReference type="Gene3D" id="3.10.20.30">
    <property type="match status" value="1"/>
</dbReference>
<dbReference type="GO" id="GO:0016491">
    <property type="term" value="F:oxidoreductase activity"/>
    <property type="evidence" value="ECO:0007669"/>
    <property type="project" value="UniProtKB-KW"/>
</dbReference>
<dbReference type="InterPro" id="IPR005107">
    <property type="entry name" value="CO_DH_flav_C"/>
</dbReference>
<reference evidence="20 21" key="1">
    <citation type="submission" date="2023-10" db="EMBL/GenBank/DDBJ databases">
        <title>Genomes of two closely related lineages of the louse Polyplax serrata with different host specificities.</title>
        <authorList>
            <person name="Martinu J."/>
            <person name="Tarabai H."/>
            <person name="Stefka J."/>
            <person name="Hypsa V."/>
        </authorList>
    </citation>
    <scope>NUCLEOTIDE SEQUENCE [LARGE SCALE GENOMIC DNA]</scope>
    <source>
        <strain evidence="20">HR10_N</strain>
    </source>
</reference>
<dbReference type="InterPro" id="IPR036856">
    <property type="entry name" value="Ald_Oxase/Xan_DH_a/b_sf"/>
</dbReference>
<name>A0AAN8NYI4_POLSC</name>
<feature type="binding site" evidence="16">
    <location>
        <position position="464"/>
    </location>
    <ligand>
        <name>FAD</name>
        <dbReference type="ChEBI" id="CHEBI:57692"/>
    </ligand>
</feature>
<evidence type="ECO:0000256" key="2">
    <source>
        <dbReference type="ARBA" id="ARBA00004275"/>
    </source>
</evidence>
<feature type="domain" description="FAD-binding PCMH-type" evidence="19">
    <location>
        <begin position="333"/>
        <end position="518"/>
    </location>
</feature>
<dbReference type="InterPro" id="IPR016167">
    <property type="entry name" value="FAD-bd_PCMH_sub1"/>
</dbReference>
<dbReference type="FunFam" id="3.30.365.10:FF:000001">
    <property type="entry name" value="Xanthine dehydrogenase oxidase"/>
    <property type="match status" value="1"/>
</dbReference>
<comment type="cofactor">
    <cofactor evidence="17">
        <name>[2Fe-2S] cluster</name>
        <dbReference type="ChEBI" id="CHEBI:190135"/>
    </cofactor>
    <text evidence="17">Binds 2 [2Fe-2S] clusters.</text>
</comment>
<keyword evidence="6" id="KW-0285">Flavoprotein</keyword>
<feature type="compositionally biased region" description="Basic and acidic residues" evidence="18">
    <location>
        <begin position="152"/>
        <end position="169"/>
    </location>
</feature>